<evidence type="ECO:0000313" key="1">
    <source>
        <dbReference type="EMBL" id="KPA37120.1"/>
    </source>
</evidence>
<evidence type="ECO:0000313" key="2">
    <source>
        <dbReference type="Proteomes" id="UP000037904"/>
    </source>
</evidence>
<proteinExistence type="predicted"/>
<organism evidence="1 2">
    <name type="scientific">Fusarium langsethiae</name>
    <dbReference type="NCBI Taxonomy" id="179993"/>
    <lineage>
        <taxon>Eukaryota</taxon>
        <taxon>Fungi</taxon>
        <taxon>Dikarya</taxon>
        <taxon>Ascomycota</taxon>
        <taxon>Pezizomycotina</taxon>
        <taxon>Sordariomycetes</taxon>
        <taxon>Hypocreomycetidae</taxon>
        <taxon>Hypocreales</taxon>
        <taxon>Nectriaceae</taxon>
        <taxon>Fusarium</taxon>
    </lineage>
</organism>
<dbReference type="EMBL" id="JXCE01000472">
    <property type="protein sequence ID" value="KPA37120.1"/>
    <property type="molecule type" value="Genomic_DNA"/>
</dbReference>
<dbReference type="AlphaFoldDB" id="A0A0M9EPS9"/>
<protein>
    <submittedName>
        <fullName evidence="1">Uncharacterized protein</fullName>
    </submittedName>
</protein>
<keyword evidence="2" id="KW-1185">Reference proteome</keyword>
<reference evidence="1 2" key="1">
    <citation type="submission" date="2015-04" db="EMBL/GenBank/DDBJ databases">
        <title>The draft genome sequence of Fusarium langsethiae, a T-2/HT-2 mycotoxin producer.</title>
        <authorList>
            <person name="Lysoe E."/>
            <person name="Divon H.H."/>
            <person name="Terzi V."/>
            <person name="Orru L."/>
            <person name="Lamontanara A."/>
            <person name="Kolseth A.-K."/>
            <person name="Frandsen R.J."/>
            <person name="Nielsen K."/>
            <person name="Thrane U."/>
        </authorList>
    </citation>
    <scope>NUCLEOTIDE SEQUENCE [LARGE SCALE GENOMIC DNA]</scope>
    <source>
        <strain evidence="1 2">Fl201059</strain>
    </source>
</reference>
<sequence>MLGTWDKDNIFHPISLPNLQSLHLDCFKDNEWADRRRVQPLTIWHSLVPALQQVATLPDTPSSARITALGVSRSGPDDKSIHRTFLRCNIKKEARDTKTWAFPVTDLLGLNSSPADYIRMRDGESYVILDSRDIITIAGGQPWRTLATGTRLPTAWTRGKVLMPDHGIFEYTEWNIAHRRNHPMLIQNERISGQSLIDAEEREGYLNTESLIEKTPKGFVRYGGPVWRNWRLYAEDDDGPDGLTPDAPNATVGRD</sequence>
<name>A0A0M9EPS9_FUSLA</name>
<dbReference type="Proteomes" id="UP000037904">
    <property type="component" value="Unassembled WGS sequence"/>
</dbReference>
<gene>
    <name evidence="1" type="ORF">FLAG1_10075</name>
</gene>
<comment type="caution">
    <text evidence="1">The sequence shown here is derived from an EMBL/GenBank/DDBJ whole genome shotgun (WGS) entry which is preliminary data.</text>
</comment>
<accession>A0A0M9EPS9</accession>